<evidence type="ECO:0000313" key="3">
    <source>
        <dbReference type="Proteomes" id="UP000229615"/>
    </source>
</evidence>
<reference evidence="3" key="1">
    <citation type="submission" date="2017-09" db="EMBL/GenBank/DDBJ databases">
        <title>Depth-based differentiation of microbial function through sediment-hosted aquifers and enrichment of novel symbionts in the deep terrestrial subsurface.</title>
        <authorList>
            <person name="Probst A.J."/>
            <person name="Ladd B."/>
            <person name="Jarett J.K."/>
            <person name="Geller-Mcgrath D.E."/>
            <person name="Sieber C.M.K."/>
            <person name="Emerson J.B."/>
            <person name="Anantharaman K."/>
            <person name="Thomas B.C."/>
            <person name="Malmstrom R."/>
            <person name="Stieglmeier M."/>
            <person name="Klingl A."/>
            <person name="Woyke T."/>
            <person name="Ryan C.M."/>
            <person name="Banfield J.F."/>
        </authorList>
    </citation>
    <scope>NUCLEOTIDE SEQUENCE [LARGE SCALE GENOMIC DNA]</scope>
</reference>
<name>A0A2H0UQJ0_9BACT</name>
<dbReference type="Proteomes" id="UP000229615">
    <property type="component" value="Unassembled WGS sequence"/>
</dbReference>
<comment type="caution">
    <text evidence="2">The sequence shown here is derived from an EMBL/GenBank/DDBJ whole genome shotgun (WGS) entry which is preliminary data.</text>
</comment>
<dbReference type="PROSITE" id="PS00409">
    <property type="entry name" value="PROKAR_NTER_METHYL"/>
    <property type="match status" value="1"/>
</dbReference>
<evidence type="ECO:0000256" key="1">
    <source>
        <dbReference type="SAM" id="Phobius"/>
    </source>
</evidence>
<dbReference type="Pfam" id="PF07963">
    <property type="entry name" value="N_methyl"/>
    <property type="match status" value="1"/>
</dbReference>
<keyword evidence="1" id="KW-0472">Membrane</keyword>
<dbReference type="Gene3D" id="2.60.40.1120">
    <property type="entry name" value="Carboxypeptidase-like, regulatory domain"/>
    <property type="match status" value="1"/>
</dbReference>
<dbReference type="InterPro" id="IPR012902">
    <property type="entry name" value="N_methyl_site"/>
</dbReference>
<keyword evidence="1" id="KW-0812">Transmembrane</keyword>
<dbReference type="NCBIfam" id="TIGR02532">
    <property type="entry name" value="IV_pilin_GFxxxE"/>
    <property type="match status" value="1"/>
</dbReference>
<accession>A0A2H0UQJ0</accession>
<keyword evidence="1" id="KW-1133">Transmembrane helix</keyword>
<proteinExistence type="predicted"/>
<dbReference type="InterPro" id="IPR008969">
    <property type="entry name" value="CarboxyPept-like_regulatory"/>
</dbReference>
<gene>
    <name evidence="2" type="ORF">COU09_01060</name>
</gene>
<dbReference type="AlphaFoldDB" id="A0A2H0UQJ0"/>
<sequence length="588" mass="62914">MHPLQTTHYKLKARKGFSLIEILIAATIFLIVIGGIIFSYANILEIMSRTRDRSLVVTLLEREVEIIRSLDYENIGIQGGYPPGVIQQGREIYYEGKNFTIEAFVRNIDDPFDGTTGGDPNDTAPADYKLVQLRATCSNCLYAGADEVIAWVSPEGLETETGNGSLFINVFDANGLPIEDADITVENDALNLTIIDETNASGTLQLVDIPTSTNAYAISVSKDGYSSAQTYLLGDEANPNPVQPHATVASGDITEISFAIDKVSSINVQTYSNSFCSPQAGTDFIQSGTKLIGSGPDVLKYEASFYTDGDGQSTRSNLEWDNYSFILDEVSTVIAGSNPFLPVELAPDADLDLAIHIFPATTTSLLVAVADEGGEPIPDAEVSILKGSDIATQTTALAQFSQTDWSGSDYDSQDGGLVASEGIELAGAPDTYPTGTTSWLISRTFDLGTANTTFREILINPESQPSGTILKIQVATNNDNTTWSFVGPDGTSSTYYANSGQLSGDHNGDQYLRYKAYLSTTNSGNTPTLEDISFSLLSGCAPQGYAYFANPGAGTWEISASKTGYATATSSIDIINGPYQDNLILIAQ</sequence>
<dbReference type="EMBL" id="PFBB01000012">
    <property type="protein sequence ID" value="PIR88664.1"/>
    <property type="molecule type" value="Genomic_DNA"/>
</dbReference>
<protein>
    <submittedName>
        <fullName evidence="2">Uncharacterized protein</fullName>
    </submittedName>
</protein>
<dbReference type="SUPFAM" id="SSF49464">
    <property type="entry name" value="Carboxypeptidase regulatory domain-like"/>
    <property type="match status" value="1"/>
</dbReference>
<evidence type="ECO:0000313" key="2">
    <source>
        <dbReference type="EMBL" id="PIR88664.1"/>
    </source>
</evidence>
<feature type="transmembrane region" description="Helical" evidence="1">
    <location>
        <begin position="20"/>
        <end position="41"/>
    </location>
</feature>
<organism evidence="2 3">
    <name type="scientific">Candidatus Harrisonbacteria bacterium CG10_big_fil_rev_8_21_14_0_10_44_23</name>
    <dbReference type="NCBI Taxonomy" id="1974585"/>
    <lineage>
        <taxon>Bacteria</taxon>
        <taxon>Candidatus Harrisoniibacteriota</taxon>
    </lineage>
</organism>